<dbReference type="AlphaFoldDB" id="A0AAW0Q7V8"/>
<dbReference type="EMBL" id="JAQQWP010000011">
    <property type="protein sequence ID" value="KAK8096293.1"/>
    <property type="molecule type" value="Genomic_DNA"/>
</dbReference>
<reference evidence="1 2" key="1">
    <citation type="submission" date="2023-01" db="EMBL/GenBank/DDBJ databases">
        <title>Analysis of 21 Apiospora genomes using comparative genomics revels a genus with tremendous synthesis potential of carbohydrate active enzymes and secondary metabolites.</title>
        <authorList>
            <person name="Sorensen T."/>
        </authorList>
    </citation>
    <scope>NUCLEOTIDE SEQUENCE [LARGE SCALE GENOMIC DNA]</scope>
    <source>
        <strain evidence="1 2">CBS 117206</strain>
    </source>
</reference>
<name>A0AAW0Q7V8_9PEZI</name>
<evidence type="ECO:0000313" key="1">
    <source>
        <dbReference type="EMBL" id="KAK8096293.1"/>
    </source>
</evidence>
<proteinExistence type="predicted"/>
<comment type="caution">
    <text evidence="1">The sequence shown here is derived from an EMBL/GenBank/DDBJ whole genome shotgun (WGS) entry which is preliminary data.</text>
</comment>
<organism evidence="1 2">
    <name type="scientific">Apiospora kogelbergensis</name>
    <dbReference type="NCBI Taxonomy" id="1337665"/>
    <lineage>
        <taxon>Eukaryota</taxon>
        <taxon>Fungi</taxon>
        <taxon>Dikarya</taxon>
        <taxon>Ascomycota</taxon>
        <taxon>Pezizomycotina</taxon>
        <taxon>Sordariomycetes</taxon>
        <taxon>Xylariomycetidae</taxon>
        <taxon>Amphisphaeriales</taxon>
        <taxon>Apiosporaceae</taxon>
        <taxon>Apiospora</taxon>
    </lineage>
</organism>
<protein>
    <submittedName>
        <fullName evidence="1">Uncharacterized protein</fullName>
    </submittedName>
</protein>
<keyword evidence="2" id="KW-1185">Reference proteome</keyword>
<gene>
    <name evidence="1" type="ORF">PG999_014315</name>
</gene>
<dbReference type="Proteomes" id="UP001392437">
    <property type="component" value="Unassembled WGS sequence"/>
</dbReference>
<accession>A0AAW0Q7V8</accession>
<sequence>MARDASNNLSEVTLRLEDRKTMWKSGQVPGLVHDYQVGPQPGMVWTPHIGRTSRRCWISSNGRRGCSEASISPPRDRWELMVQQLGNLEVIKRVEKALVETELRLESLVGIKQRADQSGEPEQPSECADWEVLIASEGVKRLYDNPH</sequence>
<evidence type="ECO:0000313" key="2">
    <source>
        <dbReference type="Proteomes" id="UP001392437"/>
    </source>
</evidence>